<protein>
    <submittedName>
        <fullName evidence="2">Uncharacterized protein</fullName>
    </submittedName>
</protein>
<dbReference type="EMBL" id="JABWUV010000001">
    <property type="protein sequence ID" value="KAF6387517.1"/>
    <property type="molecule type" value="Genomic_DNA"/>
</dbReference>
<gene>
    <name evidence="2" type="ORF">mMyoMyo1_008009</name>
</gene>
<dbReference type="Proteomes" id="UP000527355">
    <property type="component" value="Unassembled WGS sequence"/>
</dbReference>
<accession>A0A7J8ALR3</accession>
<keyword evidence="3" id="KW-1185">Reference proteome</keyword>
<proteinExistence type="predicted"/>
<name>A0A7J8ALR3_MYOMY</name>
<feature type="compositionally biased region" description="Acidic residues" evidence="1">
    <location>
        <begin position="76"/>
        <end position="89"/>
    </location>
</feature>
<feature type="compositionally biased region" description="Polar residues" evidence="1">
    <location>
        <begin position="120"/>
        <end position="147"/>
    </location>
</feature>
<evidence type="ECO:0000313" key="3">
    <source>
        <dbReference type="Proteomes" id="UP000527355"/>
    </source>
</evidence>
<feature type="region of interest" description="Disordered" evidence="1">
    <location>
        <begin position="35"/>
        <end position="154"/>
    </location>
</feature>
<evidence type="ECO:0000313" key="2">
    <source>
        <dbReference type="EMBL" id="KAF6387517.1"/>
    </source>
</evidence>
<feature type="compositionally biased region" description="Basic and acidic residues" evidence="1">
    <location>
        <begin position="36"/>
        <end position="53"/>
    </location>
</feature>
<dbReference type="VEuPathDB" id="HostDB:GeneID_118657708"/>
<sequence length="181" mass="20023">MQTFVLAPEDSVANKFYVHSGVFRYQDEVFGGFVTEPHEESEGEAEKPEERQQTPEMIPDYSGTFCDQTLSNDLEEHLEEPVAELESAPEPELKQKPEFEIQEEKCEPALEVTAPEDAQKNSSPAPEDITQTEQGTCSWASVTSKNLPPNRAAPVTVIPPHVVQVSASQPCPESKPESQVP</sequence>
<comment type="caution">
    <text evidence="2">The sequence shown here is derived from an EMBL/GenBank/DDBJ whole genome shotgun (WGS) entry which is preliminary data.</text>
</comment>
<feature type="compositionally biased region" description="Basic and acidic residues" evidence="1">
    <location>
        <begin position="91"/>
        <end position="108"/>
    </location>
</feature>
<dbReference type="AlphaFoldDB" id="A0A7J8ALR3"/>
<dbReference type="Gene3D" id="3.10.450.50">
    <property type="match status" value="1"/>
</dbReference>
<evidence type="ECO:0000256" key="1">
    <source>
        <dbReference type="SAM" id="MobiDB-lite"/>
    </source>
</evidence>
<organism evidence="2 3">
    <name type="scientific">Myotis myotis</name>
    <name type="common">Greater mouse-eared bat</name>
    <name type="synonym">Vespertilio myotis</name>
    <dbReference type="NCBI Taxonomy" id="51298"/>
    <lineage>
        <taxon>Eukaryota</taxon>
        <taxon>Metazoa</taxon>
        <taxon>Chordata</taxon>
        <taxon>Craniata</taxon>
        <taxon>Vertebrata</taxon>
        <taxon>Euteleostomi</taxon>
        <taxon>Mammalia</taxon>
        <taxon>Eutheria</taxon>
        <taxon>Laurasiatheria</taxon>
        <taxon>Chiroptera</taxon>
        <taxon>Yangochiroptera</taxon>
        <taxon>Vespertilionidae</taxon>
        <taxon>Myotis</taxon>
    </lineage>
</organism>
<reference evidence="2 3" key="1">
    <citation type="journal article" date="2020" name="Nature">
        <title>Six reference-quality genomes reveal evolution of bat adaptations.</title>
        <authorList>
            <person name="Jebb D."/>
            <person name="Huang Z."/>
            <person name="Pippel M."/>
            <person name="Hughes G.M."/>
            <person name="Lavrichenko K."/>
            <person name="Devanna P."/>
            <person name="Winkler S."/>
            <person name="Jermiin L.S."/>
            <person name="Skirmuntt E.C."/>
            <person name="Katzourakis A."/>
            <person name="Burkitt-Gray L."/>
            <person name="Ray D.A."/>
            <person name="Sullivan K.A.M."/>
            <person name="Roscito J.G."/>
            <person name="Kirilenko B.M."/>
            <person name="Davalos L.M."/>
            <person name="Corthals A.P."/>
            <person name="Power M.L."/>
            <person name="Jones G."/>
            <person name="Ransome R.D."/>
            <person name="Dechmann D.K.N."/>
            <person name="Locatelli A.G."/>
            <person name="Puechmaille S.J."/>
            <person name="Fedrigo O."/>
            <person name="Jarvis E.D."/>
            <person name="Hiller M."/>
            <person name="Vernes S.C."/>
            <person name="Myers E.W."/>
            <person name="Teeling E.C."/>
        </authorList>
    </citation>
    <scope>NUCLEOTIDE SEQUENCE [LARGE SCALE GENOMIC DNA]</scope>
    <source>
        <strain evidence="2">MMyoMyo1</strain>
        <tissue evidence="2">Flight muscle</tissue>
    </source>
</reference>